<dbReference type="EMBL" id="JBHPKH010000172">
    <property type="protein sequence ID" value="MFC1573459.1"/>
    <property type="molecule type" value="Genomic_DNA"/>
</dbReference>
<dbReference type="Gene3D" id="2.60.40.4150">
    <property type="entry name" value="Type VI secretion system, lipoprotein SciN"/>
    <property type="match status" value="1"/>
</dbReference>
<accession>A0ABV6YMP5</accession>
<evidence type="ECO:0000313" key="2">
    <source>
        <dbReference type="Proteomes" id="UP001593833"/>
    </source>
</evidence>
<dbReference type="InterPro" id="IPR038706">
    <property type="entry name" value="Type_VI_SciN-like_sf"/>
</dbReference>
<name>A0ABV6YMP5_UNCEI</name>
<reference evidence="1 2" key="1">
    <citation type="submission" date="2024-09" db="EMBL/GenBank/DDBJ databases">
        <authorList>
            <person name="D'Angelo T."/>
        </authorList>
    </citation>
    <scope>NUCLEOTIDE SEQUENCE [LARGE SCALE GENOMIC DNA]</scope>
    <source>
        <strain evidence="1">SAG AM-320-E07</strain>
    </source>
</reference>
<keyword evidence="2" id="KW-1185">Reference proteome</keyword>
<gene>
    <name evidence="1" type="ORF">ACFL6M_07675</name>
</gene>
<dbReference type="Proteomes" id="UP001593833">
    <property type="component" value="Unassembled WGS sequence"/>
</dbReference>
<evidence type="ECO:0000313" key="1">
    <source>
        <dbReference type="EMBL" id="MFC1573459.1"/>
    </source>
</evidence>
<sequence>MIQIDKRKMGRFTKRYGWMVLTFCLLAGFSSCAGCSKSYIRVNLGRPGNLGRPVWVGVYFLSQESVLDNTPNTELSDPEWTPEGPGVEDKEVFPIYPGGNIRQIVREKYNPSIRWVVVAAGFPEAKPCARQKIPVKEGAKLTITVTAAEECIQLEID</sequence>
<dbReference type="PROSITE" id="PS51257">
    <property type="entry name" value="PROKAR_LIPOPROTEIN"/>
    <property type="match status" value="1"/>
</dbReference>
<protein>
    <submittedName>
        <fullName evidence="1">Uncharacterized protein</fullName>
    </submittedName>
</protein>
<organism evidence="1 2">
    <name type="scientific">Eiseniibacteriota bacterium</name>
    <dbReference type="NCBI Taxonomy" id="2212470"/>
    <lineage>
        <taxon>Bacteria</taxon>
        <taxon>Candidatus Eiseniibacteriota</taxon>
    </lineage>
</organism>
<proteinExistence type="predicted"/>
<comment type="caution">
    <text evidence="1">The sequence shown here is derived from an EMBL/GenBank/DDBJ whole genome shotgun (WGS) entry which is preliminary data.</text>
</comment>